<dbReference type="EMBL" id="BARV01030440">
    <property type="protein sequence ID" value="GAI41374.1"/>
    <property type="molecule type" value="Genomic_DNA"/>
</dbReference>
<name>X1QDL9_9ZZZZ</name>
<evidence type="ECO:0000313" key="2">
    <source>
        <dbReference type="EMBL" id="GAI41374.1"/>
    </source>
</evidence>
<proteinExistence type="predicted"/>
<keyword evidence="1" id="KW-0472">Membrane</keyword>
<reference evidence="2" key="1">
    <citation type="journal article" date="2014" name="Front. Microbiol.">
        <title>High frequency of phylogenetically diverse reductive dehalogenase-homologous genes in deep subseafloor sedimentary metagenomes.</title>
        <authorList>
            <person name="Kawai M."/>
            <person name="Futagami T."/>
            <person name="Toyoda A."/>
            <person name="Takaki Y."/>
            <person name="Nishi S."/>
            <person name="Hori S."/>
            <person name="Arai W."/>
            <person name="Tsubouchi T."/>
            <person name="Morono Y."/>
            <person name="Uchiyama I."/>
            <person name="Ito T."/>
            <person name="Fujiyama A."/>
            <person name="Inagaki F."/>
            <person name="Takami H."/>
        </authorList>
    </citation>
    <scope>NUCLEOTIDE SEQUENCE</scope>
    <source>
        <strain evidence="2">Expedition CK06-06</strain>
    </source>
</reference>
<accession>X1QDL9</accession>
<keyword evidence="1" id="KW-0812">Transmembrane</keyword>
<feature type="transmembrane region" description="Helical" evidence="1">
    <location>
        <begin position="103"/>
        <end position="126"/>
    </location>
</feature>
<gene>
    <name evidence="2" type="ORF">S06H3_48350</name>
</gene>
<comment type="caution">
    <text evidence="2">The sequence shown here is derived from an EMBL/GenBank/DDBJ whole genome shotgun (WGS) entry which is preliminary data.</text>
</comment>
<feature type="non-terminal residue" evidence="2">
    <location>
        <position position="1"/>
    </location>
</feature>
<protein>
    <submittedName>
        <fullName evidence="2">Uncharacterized protein</fullName>
    </submittedName>
</protein>
<organism evidence="2">
    <name type="scientific">marine sediment metagenome</name>
    <dbReference type="NCBI Taxonomy" id="412755"/>
    <lineage>
        <taxon>unclassified sequences</taxon>
        <taxon>metagenomes</taxon>
        <taxon>ecological metagenomes</taxon>
    </lineage>
</organism>
<keyword evidence="1" id="KW-1133">Transmembrane helix</keyword>
<dbReference type="AlphaFoldDB" id="X1QDL9"/>
<sequence length="132" mass="15087">AEMSKEMKIVLLVNAVVAFIYAFLELIIPEIYYQLIDAPAFDIHFWRNVGGTLLVLGIFAIIAIIRADWEKVKIAFEIAIVFLIMLFILDIVAFITITGSATWIISQVIATIITAILLVLDIYFYFREQKRT</sequence>
<feature type="transmembrane region" description="Helical" evidence="1">
    <location>
        <begin position="45"/>
        <end position="67"/>
    </location>
</feature>
<feature type="transmembrane region" description="Helical" evidence="1">
    <location>
        <begin position="74"/>
        <end position="97"/>
    </location>
</feature>
<evidence type="ECO:0000256" key="1">
    <source>
        <dbReference type="SAM" id="Phobius"/>
    </source>
</evidence>
<feature type="transmembrane region" description="Helical" evidence="1">
    <location>
        <begin position="12"/>
        <end position="33"/>
    </location>
</feature>